<evidence type="ECO:0000313" key="3">
    <source>
        <dbReference type="Proteomes" id="UP000186400"/>
    </source>
</evidence>
<dbReference type="Gene3D" id="3.40.50.1010">
    <property type="entry name" value="5'-nuclease"/>
    <property type="match status" value="1"/>
</dbReference>
<dbReference type="Gene3D" id="3.30.420.610">
    <property type="entry name" value="LOTUS domain-like"/>
    <property type="match status" value="1"/>
</dbReference>
<dbReference type="CDD" id="cd11297">
    <property type="entry name" value="PIN_LabA-like_N_1"/>
    <property type="match status" value="1"/>
</dbReference>
<dbReference type="STRING" id="159291.SAMN05920897_104156"/>
<accession>A0A1N6QG30</accession>
<keyword evidence="3" id="KW-1185">Reference proteome</keyword>
<sequence>MTDNQMRLAVLIDADNSQPAIMEGLLEEVANYGIASIKRIYGDWSSDSMRGWKEILLDYSVQPVQQYPYTKGKNATDMKMIIDAMDILYSEKMDGFCLVSSDSDFTPLAQRVRQQGLTVFGFGEQKTPKAFVRACDRFIYNDVLRRQQAPDTKDTAATTGTRRLGAKELKQDTKLVTMVRNGIEDAADDTGWASLGVVGQKVANSNPDFDPRNYGYKKLGELIRAMQLFEVDERPMENSPAHNIYIRDKKRKG</sequence>
<dbReference type="CDD" id="cd10146">
    <property type="entry name" value="LabA_like_C"/>
    <property type="match status" value="1"/>
</dbReference>
<dbReference type="PANTHER" id="PTHR35811">
    <property type="entry name" value="SLR1870 PROTEIN"/>
    <property type="match status" value="1"/>
</dbReference>
<dbReference type="AlphaFoldDB" id="A0A1N6QG30"/>
<dbReference type="Proteomes" id="UP000186400">
    <property type="component" value="Unassembled WGS sequence"/>
</dbReference>
<gene>
    <name evidence="2" type="ORF">SAMN05920897_104156</name>
</gene>
<evidence type="ECO:0000313" key="2">
    <source>
        <dbReference type="EMBL" id="SIQ15510.1"/>
    </source>
</evidence>
<dbReference type="RefSeq" id="WP_076488113.1">
    <property type="nucleotide sequence ID" value="NZ_FTMS01000004.1"/>
</dbReference>
<dbReference type="InterPro" id="IPR025605">
    <property type="entry name" value="OST-HTH/LOTUS_dom"/>
</dbReference>
<evidence type="ECO:0000259" key="1">
    <source>
        <dbReference type="PROSITE" id="PS51644"/>
    </source>
</evidence>
<reference evidence="2 3" key="1">
    <citation type="submission" date="2017-01" db="EMBL/GenBank/DDBJ databases">
        <authorList>
            <person name="Mah S.A."/>
            <person name="Swanson W.J."/>
            <person name="Moy G.W."/>
            <person name="Vacquier V.D."/>
        </authorList>
    </citation>
    <scope>NUCLEOTIDE SEQUENCE [LARGE SCALE GENOMIC DNA]</scope>
    <source>
        <strain evidence="2 3">ASpG1</strain>
    </source>
</reference>
<name>A0A1N6QG30_9SPIO</name>
<dbReference type="InterPro" id="IPR021139">
    <property type="entry name" value="NYN"/>
</dbReference>
<proteinExistence type="predicted"/>
<dbReference type="Pfam" id="PF01936">
    <property type="entry name" value="NYN"/>
    <property type="match status" value="1"/>
</dbReference>
<dbReference type="InterPro" id="IPR041966">
    <property type="entry name" value="LOTUS-like"/>
</dbReference>
<dbReference type="PANTHER" id="PTHR35811:SF1">
    <property type="entry name" value="HTH OST-TYPE DOMAIN-CONTAINING PROTEIN"/>
    <property type="match status" value="1"/>
</dbReference>
<protein>
    <submittedName>
        <fullName evidence="2">OST-HTH/LOTUS domain-containing protein</fullName>
    </submittedName>
</protein>
<dbReference type="Pfam" id="PF12872">
    <property type="entry name" value="OST-HTH"/>
    <property type="match status" value="1"/>
</dbReference>
<dbReference type="OrthoDB" id="9783963at2"/>
<dbReference type="GO" id="GO:0004540">
    <property type="term" value="F:RNA nuclease activity"/>
    <property type="evidence" value="ECO:0007669"/>
    <property type="project" value="InterPro"/>
</dbReference>
<organism evidence="2 3">
    <name type="scientific">Alkalispirochaeta americana</name>
    <dbReference type="NCBI Taxonomy" id="159291"/>
    <lineage>
        <taxon>Bacteria</taxon>
        <taxon>Pseudomonadati</taxon>
        <taxon>Spirochaetota</taxon>
        <taxon>Spirochaetia</taxon>
        <taxon>Spirochaetales</taxon>
        <taxon>Spirochaetaceae</taxon>
        <taxon>Alkalispirochaeta</taxon>
    </lineage>
</organism>
<feature type="domain" description="HTH OST-type" evidence="1">
    <location>
        <begin position="171"/>
        <end position="250"/>
    </location>
</feature>
<dbReference type="PROSITE" id="PS51644">
    <property type="entry name" value="HTH_OST"/>
    <property type="match status" value="1"/>
</dbReference>
<dbReference type="EMBL" id="FTMS01000004">
    <property type="protein sequence ID" value="SIQ15510.1"/>
    <property type="molecule type" value="Genomic_DNA"/>
</dbReference>